<accession>A0ABT0E0P9</accession>
<evidence type="ECO:0000313" key="4">
    <source>
        <dbReference type="EMBL" id="MCK0532954.1"/>
    </source>
</evidence>
<dbReference type="Pfam" id="PF07012">
    <property type="entry name" value="Curlin_rpt"/>
    <property type="match status" value="1"/>
</dbReference>
<evidence type="ECO:0000256" key="1">
    <source>
        <dbReference type="ARBA" id="ARBA00009766"/>
    </source>
</evidence>
<keyword evidence="5" id="KW-1185">Reference proteome</keyword>
<dbReference type="EMBL" id="JALKHS010000014">
    <property type="protein sequence ID" value="MCK0532954.1"/>
    <property type="molecule type" value="Genomic_DNA"/>
</dbReference>
<evidence type="ECO:0000256" key="3">
    <source>
        <dbReference type="SAM" id="SignalP"/>
    </source>
</evidence>
<evidence type="ECO:0000256" key="2">
    <source>
        <dbReference type="ARBA" id="ARBA00022729"/>
    </source>
</evidence>
<comment type="similarity">
    <text evidence="1">Belongs to the CsgA/CsgB family.</text>
</comment>
<feature type="signal peptide" evidence="3">
    <location>
        <begin position="1"/>
        <end position="26"/>
    </location>
</feature>
<dbReference type="RefSeq" id="WP_247233952.1">
    <property type="nucleotide sequence ID" value="NZ_JALKHS010000014.1"/>
</dbReference>
<evidence type="ECO:0000313" key="5">
    <source>
        <dbReference type="Proteomes" id="UP001203512"/>
    </source>
</evidence>
<evidence type="ECO:0008006" key="6">
    <source>
        <dbReference type="Google" id="ProtNLM"/>
    </source>
</evidence>
<sequence length="449" mass="47220">MRNRNDLWLLGAAVSLSLPLATHAVAQTITAGDGILVTDIQIADTPQSFIQDQVLANALGKSQDAGLISDNVPDRSDVRGFNKGDVRGAIISAFNSSASSIIGNFNLDQVPGLQFTTLGNKAAVEQDGLRNLANINQAAGNAGWSVVNQAGEDNATLIEQADTRAPGQRSLNRAYVGQVGSAVGSGGLLYSNYGRIQQTHRSFDLSAGAFSGNNLANNATIQQGGFRDITLREVPVQFNAVAARNDALIEQEGAENDAVIQQGAESPNTFAFEVGDTIGRNNRAIVRQVGYGNRGVILQEDDANAITHQYGSDNLAFVRQDGDVVDGGQYSLIEQGRLENGDVSGNFASVFQRGILQESTIRQNSNGNDAHVYQTAESGYAKSTIEQGGGNGNYASVLQSAVAGTVDMAVVSLIAQTGASNEAFVSQRTAGSYSSVAQTGDRNFAQVRQ</sequence>
<dbReference type="InterPro" id="IPR009742">
    <property type="entry name" value="Curlin_rpt"/>
</dbReference>
<organism evidence="4 5">
    <name type="scientific">Sphingobium agri</name>
    <dbReference type="NCBI Taxonomy" id="2933566"/>
    <lineage>
        <taxon>Bacteria</taxon>
        <taxon>Pseudomonadati</taxon>
        <taxon>Pseudomonadota</taxon>
        <taxon>Alphaproteobacteria</taxon>
        <taxon>Sphingomonadales</taxon>
        <taxon>Sphingomonadaceae</taxon>
        <taxon>Sphingobium</taxon>
    </lineage>
</organism>
<name>A0ABT0E0P9_9SPHN</name>
<keyword evidence="2 3" id="KW-0732">Signal</keyword>
<gene>
    <name evidence="4" type="ORF">MU848_15290</name>
</gene>
<comment type="caution">
    <text evidence="4">The sequence shown here is derived from an EMBL/GenBank/DDBJ whole genome shotgun (WGS) entry which is preliminary data.</text>
</comment>
<feature type="chain" id="PRO_5046780495" description="Curlin associated repeat-containing protein" evidence="3">
    <location>
        <begin position="27"/>
        <end position="449"/>
    </location>
</feature>
<protein>
    <recommendedName>
        <fullName evidence="6">Curlin associated repeat-containing protein</fullName>
    </recommendedName>
</protein>
<reference evidence="4 5" key="1">
    <citation type="submission" date="2022-04" db="EMBL/GenBank/DDBJ databases">
        <authorList>
            <person name="Huq M.A."/>
        </authorList>
    </citation>
    <scope>NUCLEOTIDE SEQUENCE [LARGE SCALE GENOMIC DNA]</scope>
    <source>
        <strain evidence="4 5">MAH-33</strain>
    </source>
</reference>
<proteinExistence type="inferred from homology"/>
<dbReference type="Proteomes" id="UP001203512">
    <property type="component" value="Unassembled WGS sequence"/>
</dbReference>